<organism evidence="1 2">
    <name type="scientific">Bifidobacterium asteroides</name>
    <dbReference type="NCBI Taxonomy" id="1684"/>
    <lineage>
        <taxon>Bacteria</taxon>
        <taxon>Bacillati</taxon>
        <taxon>Actinomycetota</taxon>
        <taxon>Actinomycetes</taxon>
        <taxon>Bifidobacteriales</taxon>
        <taxon>Bifidobacteriaceae</taxon>
        <taxon>Bifidobacterium</taxon>
    </lineage>
</organism>
<dbReference type="RefSeq" id="WP_141650097.1">
    <property type="nucleotide sequence ID" value="NZ_JACFPA010000001.1"/>
</dbReference>
<dbReference type="PROSITE" id="PS51257">
    <property type="entry name" value="PROKAR_LIPOPROTEIN"/>
    <property type="match status" value="1"/>
</dbReference>
<dbReference type="EMBL" id="VMHJ01000001">
    <property type="protein sequence ID" value="TSJ86902.1"/>
    <property type="molecule type" value="Genomic_DNA"/>
</dbReference>
<dbReference type="Proteomes" id="UP000317536">
    <property type="component" value="Unassembled WGS sequence"/>
</dbReference>
<reference evidence="1 2" key="1">
    <citation type="submission" date="2019-07" db="EMBL/GenBank/DDBJ databases">
        <title>Bifidobacterium asteroides genomes.</title>
        <authorList>
            <person name="Zheng H."/>
        </authorList>
    </citation>
    <scope>NUCLEOTIDE SEQUENCE [LARGE SCALE GENOMIC DNA]</scope>
    <source>
        <strain evidence="1 2">W8111</strain>
    </source>
</reference>
<dbReference type="Gene3D" id="2.40.420.20">
    <property type="match status" value="1"/>
</dbReference>
<accession>A0A0F4M187</accession>
<comment type="caution">
    <text evidence="1">The sequence shown here is derived from an EMBL/GenBank/DDBJ whole genome shotgun (WGS) entry which is preliminary data.</text>
</comment>
<protein>
    <submittedName>
        <fullName evidence="1">Uncharacterized protein</fullName>
    </submittedName>
</protein>
<evidence type="ECO:0000313" key="2">
    <source>
        <dbReference type="Proteomes" id="UP000317536"/>
    </source>
</evidence>
<name>A0A0F4M187_9BIFI</name>
<dbReference type="OrthoDB" id="9809068at2"/>
<evidence type="ECO:0000313" key="1">
    <source>
        <dbReference type="EMBL" id="TSJ86902.1"/>
    </source>
</evidence>
<dbReference type="AlphaFoldDB" id="A0A0F4M187"/>
<sequence>MNIRRMQRAIVILLIPLALVGCSSTENKQYGEQPASALSNRTAQTVRVETGDIVPTRSLKAQVGAGVDFAVLATKVGVFVPSVESGQRVEQGTVLGSVEDRQLVSPVGATVVSVIAARTTVPANYPVVTLRFDGFGLTGDLSNLVATVGNAPFAGKFQVTDGVGPTDCSGVVPLASDASSGAEGQSSTISISDSYACLIPTDSLVRAGQSAILVVTAQARNDVALLPVTAVAGRLQKGQVRRPDGTVLDVGLGATDGARIEITSGLKAGDAVSATPPDLDSQSK</sequence>
<gene>
    <name evidence="1" type="ORF">FPK29_04420</name>
</gene>
<proteinExistence type="predicted"/>